<dbReference type="InterPro" id="IPR008972">
    <property type="entry name" value="Cupredoxin"/>
</dbReference>
<feature type="compositionally biased region" description="Gly residues" evidence="1">
    <location>
        <begin position="50"/>
        <end position="60"/>
    </location>
</feature>
<reference evidence="5" key="1">
    <citation type="journal article" date="2019" name="Int. J. Syst. Evol. Microbiol.">
        <title>The Global Catalogue of Microorganisms (GCM) 10K type strain sequencing project: providing services to taxonomists for standard genome sequencing and annotation.</title>
        <authorList>
            <consortium name="The Broad Institute Genomics Platform"/>
            <consortium name="The Broad Institute Genome Sequencing Center for Infectious Disease"/>
            <person name="Wu L."/>
            <person name="Ma J."/>
        </authorList>
    </citation>
    <scope>NUCLEOTIDE SEQUENCE [LARGE SCALE GENOMIC DNA]</scope>
    <source>
        <strain evidence="5">CCUG 49571</strain>
    </source>
</reference>
<evidence type="ECO:0000313" key="5">
    <source>
        <dbReference type="Proteomes" id="UP001596028"/>
    </source>
</evidence>
<dbReference type="PROSITE" id="PS51257">
    <property type="entry name" value="PROKAR_LIPOPROTEIN"/>
    <property type="match status" value="1"/>
</dbReference>
<organism evidence="4 5">
    <name type="scientific">Cohnella hongkongensis</name>
    <dbReference type="NCBI Taxonomy" id="178337"/>
    <lineage>
        <taxon>Bacteria</taxon>
        <taxon>Bacillati</taxon>
        <taxon>Bacillota</taxon>
        <taxon>Bacilli</taxon>
        <taxon>Bacillales</taxon>
        <taxon>Paenibacillaceae</taxon>
        <taxon>Cohnella</taxon>
    </lineage>
</organism>
<protein>
    <submittedName>
        <fullName evidence="4">Cupredoxin domain-containing protein</fullName>
    </submittedName>
</protein>
<name>A0ABV9FI88_9BACL</name>
<dbReference type="RefSeq" id="WP_378102103.1">
    <property type="nucleotide sequence ID" value="NZ_JBHSEP010000029.1"/>
</dbReference>
<gene>
    <name evidence="4" type="ORF">ACFO3S_25900</name>
</gene>
<keyword evidence="2" id="KW-0732">Signal</keyword>
<dbReference type="EMBL" id="JBHSEP010000029">
    <property type="protein sequence ID" value="MFC4601698.1"/>
    <property type="molecule type" value="Genomic_DNA"/>
</dbReference>
<sequence length="146" mass="15084">MNKTRRLIALIGLAALFALGACGGNNANNGNNGNNAASPSPTVSPTAPAEGGGTGAGAGGANEVTIEATNWKFEPAEIRVRAGDTLKLTLHNTQGAHGIEISDLNVKIKNNETKELKLDQPGSYEFHCSIQCGQGHDAMTGFIIVE</sequence>
<evidence type="ECO:0000256" key="1">
    <source>
        <dbReference type="SAM" id="MobiDB-lite"/>
    </source>
</evidence>
<evidence type="ECO:0000259" key="3">
    <source>
        <dbReference type="Pfam" id="PF13473"/>
    </source>
</evidence>
<dbReference type="Proteomes" id="UP001596028">
    <property type="component" value="Unassembled WGS sequence"/>
</dbReference>
<accession>A0ABV9FI88</accession>
<feature type="compositionally biased region" description="Low complexity" evidence="1">
    <location>
        <begin position="32"/>
        <end position="49"/>
    </location>
</feature>
<dbReference type="Gene3D" id="2.60.40.420">
    <property type="entry name" value="Cupredoxins - blue copper proteins"/>
    <property type="match status" value="1"/>
</dbReference>
<proteinExistence type="predicted"/>
<comment type="caution">
    <text evidence="4">The sequence shown here is derived from an EMBL/GenBank/DDBJ whole genome shotgun (WGS) entry which is preliminary data.</text>
</comment>
<feature type="region of interest" description="Disordered" evidence="1">
    <location>
        <begin position="32"/>
        <end position="61"/>
    </location>
</feature>
<dbReference type="Pfam" id="PF13473">
    <property type="entry name" value="Cupredoxin_1"/>
    <property type="match status" value="1"/>
</dbReference>
<evidence type="ECO:0000256" key="2">
    <source>
        <dbReference type="SAM" id="SignalP"/>
    </source>
</evidence>
<feature type="domain" description="EfeO-type cupredoxin-like" evidence="3">
    <location>
        <begin position="58"/>
        <end position="145"/>
    </location>
</feature>
<dbReference type="SUPFAM" id="SSF49503">
    <property type="entry name" value="Cupredoxins"/>
    <property type="match status" value="1"/>
</dbReference>
<feature type="signal peptide" evidence="2">
    <location>
        <begin position="1"/>
        <end position="27"/>
    </location>
</feature>
<feature type="chain" id="PRO_5046713422" evidence="2">
    <location>
        <begin position="28"/>
        <end position="146"/>
    </location>
</feature>
<evidence type="ECO:0000313" key="4">
    <source>
        <dbReference type="EMBL" id="MFC4601698.1"/>
    </source>
</evidence>
<keyword evidence="5" id="KW-1185">Reference proteome</keyword>
<dbReference type="InterPro" id="IPR028096">
    <property type="entry name" value="EfeO_Cupredoxin"/>
</dbReference>